<dbReference type="PROSITE" id="PS50005">
    <property type="entry name" value="TPR"/>
    <property type="match status" value="1"/>
</dbReference>
<dbReference type="PANTHER" id="PTHR15704">
    <property type="entry name" value="SUPERKILLER 3 PROTEIN-RELATED"/>
    <property type="match status" value="1"/>
</dbReference>
<keyword evidence="2 3" id="KW-0802">TPR repeat</keyword>
<evidence type="ECO:0000256" key="3">
    <source>
        <dbReference type="PROSITE-ProRule" id="PRU00339"/>
    </source>
</evidence>
<comment type="caution">
    <text evidence="4">The sequence shown here is derived from an EMBL/GenBank/DDBJ whole genome shotgun (WGS) entry which is preliminary data.</text>
</comment>
<feature type="repeat" description="TPR" evidence="3">
    <location>
        <begin position="44"/>
        <end position="76"/>
    </location>
</feature>
<dbReference type="GO" id="GO:0055087">
    <property type="term" value="C:Ski complex"/>
    <property type="evidence" value="ECO:0007669"/>
    <property type="project" value="InterPro"/>
</dbReference>
<dbReference type="InterPro" id="IPR019734">
    <property type="entry name" value="TPR_rpt"/>
</dbReference>
<dbReference type="SMART" id="SM00028">
    <property type="entry name" value="TPR"/>
    <property type="match status" value="2"/>
</dbReference>
<dbReference type="PANTHER" id="PTHR15704:SF7">
    <property type="entry name" value="SUPERKILLER COMPLEX PROTEIN 3"/>
    <property type="match status" value="1"/>
</dbReference>
<dbReference type="EMBL" id="JAKOGI010001193">
    <property type="protein sequence ID" value="KAJ8427068.1"/>
    <property type="molecule type" value="Genomic_DNA"/>
</dbReference>
<keyword evidence="1" id="KW-0677">Repeat</keyword>
<accession>A0A9Q1JNH1</accession>
<dbReference type="InterPro" id="IPR011990">
    <property type="entry name" value="TPR-like_helical_dom_sf"/>
</dbReference>
<evidence type="ECO:0008006" key="6">
    <source>
        <dbReference type="Google" id="ProtNLM"/>
    </source>
</evidence>
<dbReference type="Pfam" id="PF13432">
    <property type="entry name" value="TPR_16"/>
    <property type="match status" value="1"/>
</dbReference>
<gene>
    <name evidence="4" type="ORF">Cgig2_008937</name>
</gene>
<sequence>MGSNPDDPANSFNLGKFLWERGGPWKEKAAEHFLMAAKLDPQNGDAFRYLGHYYTNVDTQRALKCYQRAVYLNPDDSDAGEALCNLLDKEGKESLEIAVCKEASARSPRAFWAFSRLGFLLVHQKKWSEAVQSLQHAIRGYPTCADLWEALGLAYQRLGMYTAAIKPGNGIGKFKVLCNGGERQYLSNAWFISEAEQQKAALYNHNTTETKTSLAVEKG</sequence>
<evidence type="ECO:0000256" key="1">
    <source>
        <dbReference type="ARBA" id="ARBA00022737"/>
    </source>
</evidence>
<dbReference type="Proteomes" id="UP001153076">
    <property type="component" value="Unassembled WGS sequence"/>
</dbReference>
<proteinExistence type="predicted"/>
<dbReference type="SUPFAM" id="SSF48452">
    <property type="entry name" value="TPR-like"/>
    <property type="match status" value="1"/>
</dbReference>
<evidence type="ECO:0000313" key="5">
    <source>
        <dbReference type="Proteomes" id="UP001153076"/>
    </source>
</evidence>
<protein>
    <recommendedName>
        <fullName evidence="6">Tetratricopeptide repeat protein</fullName>
    </recommendedName>
</protein>
<dbReference type="GO" id="GO:0006401">
    <property type="term" value="P:RNA catabolic process"/>
    <property type="evidence" value="ECO:0007669"/>
    <property type="project" value="InterPro"/>
</dbReference>
<dbReference type="InterPro" id="IPR039226">
    <property type="entry name" value="Ski3/TTC37"/>
</dbReference>
<dbReference type="OrthoDB" id="2020241at2759"/>
<name>A0A9Q1JNH1_9CARY</name>
<evidence type="ECO:0000313" key="4">
    <source>
        <dbReference type="EMBL" id="KAJ8427068.1"/>
    </source>
</evidence>
<organism evidence="4 5">
    <name type="scientific">Carnegiea gigantea</name>
    <dbReference type="NCBI Taxonomy" id="171969"/>
    <lineage>
        <taxon>Eukaryota</taxon>
        <taxon>Viridiplantae</taxon>
        <taxon>Streptophyta</taxon>
        <taxon>Embryophyta</taxon>
        <taxon>Tracheophyta</taxon>
        <taxon>Spermatophyta</taxon>
        <taxon>Magnoliopsida</taxon>
        <taxon>eudicotyledons</taxon>
        <taxon>Gunneridae</taxon>
        <taxon>Pentapetalae</taxon>
        <taxon>Caryophyllales</taxon>
        <taxon>Cactineae</taxon>
        <taxon>Cactaceae</taxon>
        <taxon>Cactoideae</taxon>
        <taxon>Echinocereeae</taxon>
        <taxon>Carnegiea</taxon>
    </lineage>
</organism>
<keyword evidence="5" id="KW-1185">Reference proteome</keyword>
<reference evidence="4" key="1">
    <citation type="submission" date="2022-04" db="EMBL/GenBank/DDBJ databases">
        <title>Carnegiea gigantea Genome sequencing and assembly v2.</title>
        <authorList>
            <person name="Copetti D."/>
            <person name="Sanderson M.J."/>
            <person name="Burquez A."/>
            <person name="Wojciechowski M.F."/>
        </authorList>
    </citation>
    <scope>NUCLEOTIDE SEQUENCE</scope>
    <source>
        <strain evidence="4">SGP5-SGP5p</strain>
        <tissue evidence="4">Aerial part</tissue>
    </source>
</reference>
<dbReference type="AlphaFoldDB" id="A0A9Q1JNH1"/>
<evidence type="ECO:0000256" key="2">
    <source>
        <dbReference type="ARBA" id="ARBA00022803"/>
    </source>
</evidence>
<dbReference type="Gene3D" id="1.25.40.10">
    <property type="entry name" value="Tetratricopeptide repeat domain"/>
    <property type="match status" value="2"/>
</dbReference>